<proteinExistence type="inferred from homology"/>
<sequence length="230" mass="25805">MEKYIQETKSTVSKVWSFLVFFSNKRTRLAGQSPDGRERALLDYVLQHAEKGNAESVLSAIDDYTEHTWMMNIGKEKGSILGTAVQKFEPLVAIELGTYCGYSAIIIASKMTRPNSKLVSVEMNPFNCEVARSIIDHAGLSSKVEVLEGTLSDVCDELGEFLDEMGVPYFDFIFLDHFKHCYLPDFLMLKDRGMIGKGTGIVADSMGFPGASDYLKYIREQGEEIETEEH</sequence>
<evidence type="ECO:0000256" key="5">
    <source>
        <dbReference type="ARBA" id="ARBA00022939"/>
    </source>
</evidence>
<dbReference type="CDD" id="cd02440">
    <property type="entry name" value="AdoMet_MTases"/>
    <property type="match status" value="1"/>
</dbReference>
<dbReference type="InterPro" id="IPR002935">
    <property type="entry name" value="SAM_O-MeTrfase"/>
</dbReference>
<dbReference type="InterPro" id="IPR029063">
    <property type="entry name" value="SAM-dependent_MTases_sf"/>
</dbReference>
<keyword evidence="5" id="KW-0128">Catecholamine metabolism</keyword>
<dbReference type="PROSITE" id="PS51682">
    <property type="entry name" value="SAM_OMT_I"/>
    <property type="match status" value="1"/>
</dbReference>
<dbReference type="Proteomes" id="UP000824469">
    <property type="component" value="Unassembled WGS sequence"/>
</dbReference>
<organism evidence="7 8">
    <name type="scientific">Taxus chinensis</name>
    <name type="common">Chinese yew</name>
    <name type="synonym">Taxus wallichiana var. chinensis</name>
    <dbReference type="NCBI Taxonomy" id="29808"/>
    <lineage>
        <taxon>Eukaryota</taxon>
        <taxon>Viridiplantae</taxon>
        <taxon>Streptophyta</taxon>
        <taxon>Embryophyta</taxon>
        <taxon>Tracheophyta</taxon>
        <taxon>Spermatophyta</taxon>
        <taxon>Pinopsida</taxon>
        <taxon>Pinidae</taxon>
        <taxon>Conifers II</taxon>
        <taxon>Cupressales</taxon>
        <taxon>Taxaceae</taxon>
        <taxon>Taxus</taxon>
    </lineage>
</organism>
<comment type="similarity">
    <text evidence="6">Belongs to the class I-like SAM-binding methyltransferase superfamily. Cation-dependent O-methyltransferase family.</text>
</comment>
<keyword evidence="4" id="KW-0949">S-adenosyl-L-methionine</keyword>
<keyword evidence="3" id="KW-0808">Transferase</keyword>
<gene>
    <name evidence="7" type="ORF">KI387_033140</name>
</gene>
<evidence type="ECO:0000313" key="7">
    <source>
        <dbReference type="EMBL" id="KAH9289023.1"/>
    </source>
</evidence>
<evidence type="ECO:0000256" key="1">
    <source>
        <dbReference type="ARBA" id="ARBA00012880"/>
    </source>
</evidence>
<dbReference type="EC" id="2.1.1.6" evidence="1"/>
<feature type="non-terminal residue" evidence="7">
    <location>
        <position position="1"/>
    </location>
</feature>
<dbReference type="OMA" id="AIDEFGC"/>
<dbReference type="PANTHER" id="PTHR43836">
    <property type="entry name" value="CATECHOL O-METHYLTRANSFERASE 1-RELATED"/>
    <property type="match status" value="1"/>
</dbReference>
<dbReference type="Pfam" id="PF01596">
    <property type="entry name" value="Methyltransf_3"/>
    <property type="match status" value="1"/>
</dbReference>
<dbReference type="EMBL" id="JAHRHJ020003813">
    <property type="protein sequence ID" value="KAH9289023.1"/>
    <property type="molecule type" value="Genomic_DNA"/>
</dbReference>
<name>A0AA38C3V7_TAXCH</name>
<evidence type="ECO:0000256" key="3">
    <source>
        <dbReference type="ARBA" id="ARBA00022679"/>
    </source>
</evidence>
<accession>A0AA38C3V7</accession>
<evidence type="ECO:0000256" key="4">
    <source>
        <dbReference type="ARBA" id="ARBA00022691"/>
    </source>
</evidence>
<dbReference type="GO" id="GO:0032259">
    <property type="term" value="P:methylation"/>
    <property type="evidence" value="ECO:0007669"/>
    <property type="project" value="UniProtKB-KW"/>
</dbReference>
<dbReference type="AlphaFoldDB" id="A0AA38C3V7"/>
<dbReference type="PANTHER" id="PTHR43836:SF2">
    <property type="entry name" value="CATECHOL O-METHYLTRANSFERASE 1-RELATED"/>
    <property type="match status" value="1"/>
</dbReference>
<evidence type="ECO:0000256" key="2">
    <source>
        <dbReference type="ARBA" id="ARBA00022603"/>
    </source>
</evidence>
<dbReference type="GO" id="GO:0016206">
    <property type="term" value="F:catechol O-methyltransferase activity"/>
    <property type="evidence" value="ECO:0007669"/>
    <property type="project" value="UniProtKB-EC"/>
</dbReference>
<evidence type="ECO:0000256" key="6">
    <source>
        <dbReference type="ARBA" id="ARBA00023453"/>
    </source>
</evidence>
<keyword evidence="8" id="KW-1185">Reference proteome</keyword>
<keyword evidence="2" id="KW-0489">Methyltransferase</keyword>
<evidence type="ECO:0000313" key="8">
    <source>
        <dbReference type="Proteomes" id="UP000824469"/>
    </source>
</evidence>
<protein>
    <recommendedName>
        <fullName evidence="1">catechol O-methyltransferase</fullName>
        <ecNumber evidence="1">2.1.1.6</ecNumber>
    </recommendedName>
</protein>
<reference evidence="7 8" key="1">
    <citation type="journal article" date="2021" name="Nat. Plants">
        <title>The Taxus genome provides insights into paclitaxel biosynthesis.</title>
        <authorList>
            <person name="Xiong X."/>
            <person name="Gou J."/>
            <person name="Liao Q."/>
            <person name="Li Y."/>
            <person name="Zhou Q."/>
            <person name="Bi G."/>
            <person name="Li C."/>
            <person name="Du R."/>
            <person name="Wang X."/>
            <person name="Sun T."/>
            <person name="Guo L."/>
            <person name="Liang H."/>
            <person name="Lu P."/>
            <person name="Wu Y."/>
            <person name="Zhang Z."/>
            <person name="Ro D.K."/>
            <person name="Shang Y."/>
            <person name="Huang S."/>
            <person name="Yan J."/>
        </authorList>
    </citation>
    <scope>NUCLEOTIDE SEQUENCE [LARGE SCALE GENOMIC DNA]</scope>
    <source>
        <strain evidence="7">Ta-2019</strain>
    </source>
</reference>
<dbReference type="GO" id="GO:0006584">
    <property type="term" value="P:catecholamine metabolic process"/>
    <property type="evidence" value="ECO:0007669"/>
    <property type="project" value="UniProtKB-KW"/>
</dbReference>
<comment type="caution">
    <text evidence="7">The sequence shown here is derived from an EMBL/GenBank/DDBJ whole genome shotgun (WGS) entry which is preliminary data.</text>
</comment>
<dbReference type="SUPFAM" id="SSF53335">
    <property type="entry name" value="S-adenosyl-L-methionine-dependent methyltransferases"/>
    <property type="match status" value="1"/>
</dbReference>
<dbReference type="Gene3D" id="3.40.50.150">
    <property type="entry name" value="Vaccinia Virus protein VP39"/>
    <property type="match status" value="1"/>
</dbReference>